<organism evidence="2 3">
    <name type="scientific">Hypocrea virens (strain Gv29-8 / FGSC 10586)</name>
    <name type="common">Gliocladium virens</name>
    <name type="synonym">Trichoderma virens</name>
    <dbReference type="NCBI Taxonomy" id="413071"/>
    <lineage>
        <taxon>Eukaryota</taxon>
        <taxon>Fungi</taxon>
        <taxon>Dikarya</taxon>
        <taxon>Ascomycota</taxon>
        <taxon>Pezizomycotina</taxon>
        <taxon>Sordariomycetes</taxon>
        <taxon>Hypocreomycetidae</taxon>
        <taxon>Hypocreales</taxon>
        <taxon>Hypocreaceae</taxon>
        <taxon>Trichoderma</taxon>
    </lineage>
</organism>
<gene>
    <name evidence="2" type="ORF">TRIVIDRAFT_205157</name>
</gene>
<evidence type="ECO:0000313" key="3">
    <source>
        <dbReference type="Proteomes" id="UP000007115"/>
    </source>
</evidence>
<sequence>MAPFEAPEWYLQRTKNDLWSETVPIDMSNVKTQLWGRYWNRFNTFAIPIMDVNKYFETAMAIAKTSRDEKDFERQFDKINKQRQEILLKTMKTLMKEITDRGKMIFPCEDAEDIAHAACRTGCFDYFIRLLNGSVTGWVKELSEPSAENEAHLGDDTLQDGSKATQNPNEEELKDHIKSTKNAGEGESEDAKKTKDPVEEETQNPAEEDTKDRVEESQNLAPEETQNLIPKVIEDTEEDMPHMDSHGVSANKPSDWDWEADVPWYCGSQWPDIEWGYYEIEAERNRMRIERLREEKLRESTVFSGTYAEYMASKSNDTAHETFNPDKSQYPSAERLKTLKSGDAPISNKEDKHSGAQGALRKHLSGPSGTRSSTRAKKRVRFDDDIDSDTINHEPKRQKVENSATATSTHQTSPLSQQTSCASASLKRARPDDDEDDGDNGFKRQKVESLSSTPTSQVTSIGSAEDHSANNPTSENLSKTAETLDTDTVIHGERQGRKKGSISPSAREMPPPSSSSSRRSKWPTFEELDHSGKSH</sequence>
<feature type="compositionally biased region" description="Polar residues" evidence="1">
    <location>
        <begin position="401"/>
        <end position="423"/>
    </location>
</feature>
<feature type="region of interest" description="Disordered" evidence="1">
    <location>
        <begin position="315"/>
        <end position="535"/>
    </location>
</feature>
<evidence type="ECO:0000256" key="1">
    <source>
        <dbReference type="SAM" id="MobiDB-lite"/>
    </source>
</evidence>
<dbReference type="eggNOG" id="ENOG502R6KM">
    <property type="taxonomic scope" value="Eukaryota"/>
</dbReference>
<dbReference type="OMA" id="MRYNTIT"/>
<name>G9N6P8_HYPVG</name>
<dbReference type="Proteomes" id="UP000007115">
    <property type="component" value="Unassembled WGS sequence"/>
</dbReference>
<protein>
    <submittedName>
        <fullName evidence="2">Uncharacterized protein</fullName>
    </submittedName>
</protein>
<feature type="compositionally biased region" description="Polar residues" evidence="1">
    <location>
        <begin position="217"/>
        <end position="228"/>
    </location>
</feature>
<feature type="compositionally biased region" description="Basic and acidic residues" evidence="1">
    <location>
        <begin position="390"/>
        <end position="400"/>
    </location>
</feature>
<feature type="compositionally biased region" description="Polar residues" evidence="1">
    <location>
        <begin position="448"/>
        <end position="462"/>
    </location>
</feature>
<dbReference type="InParanoid" id="G9N6P8"/>
<evidence type="ECO:0000313" key="2">
    <source>
        <dbReference type="EMBL" id="EHK17400.1"/>
    </source>
</evidence>
<proteinExistence type="predicted"/>
<accession>G9N6P8</accession>
<dbReference type="GeneID" id="25790325"/>
<dbReference type="OrthoDB" id="4899674at2759"/>
<feature type="compositionally biased region" description="Acidic residues" evidence="1">
    <location>
        <begin position="198"/>
        <end position="207"/>
    </location>
</feature>
<feature type="compositionally biased region" description="Polar residues" evidence="1">
    <location>
        <begin position="159"/>
        <end position="168"/>
    </location>
</feature>
<feature type="region of interest" description="Disordered" evidence="1">
    <location>
        <begin position="146"/>
        <end position="229"/>
    </location>
</feature>
<comment type="caution">
    <text evidence="2">The sequence shown here is derived from an EMBL/GenBank/DDBJ whole genome shotgun (WGS) entry which is preliminary data.</text>
</comment>
<dbReference type="RefSeq" id="XP_013951604.1">
    <property type="nucleotide sequence ID" value="XM_014096129.1"/>
</dbReference>
<dbReference type="VEuPathDB" id="FungiDB:TRIVIDRAFT_205157"/>
<dbReference type="EMBL" id="ABDF02000088">
    <property type="protein sequence ID" value="EHK17400.1"/>
    <property type="molecule type" value="Genomic_DNA"/>
</dbReference>
<dbReference type="AlphaFoldDB" id="G9N6P8"/>
<reference evidence="2 3" key="1">
    <citation type="journal article" date="2011" name="Genome Biol.">
        <title>Comparative genome sequence analysis underscores mycoparasitism as the ancestral life style of Trichoderma.</title>
        <authorList>
            <person name="Kubicek C.P."/>
            <person name="Herrera-Estrella A."/>
            <person name="Seidl-Seiboth V."/>
            <person name="Martinez D.A."/>
            <person name="Druzhinina I.S."/>
            <person name="Thon M."/>
            <person name="Zeilinger S."/>
            <person name="Casas-Flores S."/>
            <person name="Horwitz B.A."/>
            <person name="Mukherjee P.K."/>
            <person name="Mukherjee M."/>
            <person name="Kredics L."/>
            <person name="Alcaraz L.D."/>
            <person name="Aerts A."/>
            <person name="Antal Z."/>
            <person name="Atanasova L."/>
            <person name="Cervantes-Badillo M.G."/>
            <person name="Challacombe J."/>
            <person name="Chertkov O."/>
            <person name="McCluskey K."/>
            <person name="Coulpier F."/>
            <person name="Deshpande N."/>
            <person name="von Doehren H."/>
            <person name="Ebbole D.J."/>
            <person name="Esquivel-Naranjo E.U."/>
            <person name="Fekete E."/>
            <person name="Flipphi M."/>
            <person name="Glaser F."/>
            <person name="Gomez-Rodriguez E.Y."/>
            <person name="Gruber S."/>
            <person name="Han C."/>
            <person name="Henrissat B."/>
            <person name="Hermosa R."/>
            <person name="Hernandez-Onate M."/>
            <person name="Karaffa L."/>
            <person name="Kosti I."/>
            <person name="Le Crom S."/>
            <person name="Lindquist E."/>
            <person name="Lucas S."/>
            <person name="Luebeck M."/>
            <person name="Luebeck P.S."/>
            <person name="Margeot A."/>
            <person name="Metz B."/>
            <person name="Misra M."/>
            <person name="Nevalainen H."/>
            <person name="Omann M."/>
            <person name="Packer N."/>
            <person name="Perrone G."/>
            <person name="Uresti-Rivera E.E."/>
            <person name="Salamov A."/>
            <person name="Schmoll M."/>
            <person name="Seiboth B."/>
            <person name="Shapiro H."/>
            <person name="Sukno S."/>
            <person name="Tamayo-Ramos J.A."/>
            <person name="Tisch D."/>
            <person name="Wiest A."/>
            <person name="Wilkinson H.H."/>
            <person name="Zhang M."/>
            <person name="Coutinho P.M."/>
            <person name="Kenerley C.M."/>
            <person name="Monte E."/>
            <person name="Baker S.E."/>
            <person name="Grigoriev I.V."/>
        </authorList>
    </citation>
    <scope>NUCLEOTIDE SEQUENCE [LARGE SCALE GENOMIC DNA]</scope>
    <source>
        <strain evidence="3">Gv29-8 / FGSC 10586</strain>
    </source>
</reference>
<keyword evidence="3" id="KW-1185">Reference proteome</keyword>
<dbReference type="HOGENOM" id="CLU_509053_0_0_1"/>
<feature type="compositionally biased region" description="Polar residues" evidence="1">
    <location>
        <begin position="469"/>
        <end position="483"/>
    </location>
</feature>